<keyword evidence="3" id="KW-1185">Reference proteome</keyword>
<gene>
    <name evidence="2" type="ORF">SAMN05660845_0781</name>
</gene>
<feature type="signal peptide" evidence="1">
    <location>
        <begin position="1"/>
        <end position="19"/>
    </location>
</feature>
<feature type="chain" id="PRO_5011623533" description="Nicotinate-nucleotide adenylyltransferase" evidence="1">
    <location>
        <begin position="20"/>
        <end position="173"/>
    </location>
</feature>
<dbReference type="RefSeq" id="WP_091474749.1">
    <property type="nucleotide sequence ID" value="NZ_FOJT01000002.1"/>
</dbReference>
<protein>
    <recommendedName>
        <fullName evidence="4">Nicotinate-nucleotide adenylyltransferase</fullName>
    </recommendedName>
</protein>
<sequence length="173" mass="19996">MKLLFSVLALLCFSTVSYSQSLEDEELKYNELPAIVMKTAGKDFSIYLPDRNPDEKVRQMQEKFIGYDLGKDYEGYNEYLVVMEAENAYLAATYNENGKLMSVVENYTNVKLPRQVIFSVFKSYPGWTIVKDKFLYTQEDGDIIKKQYNLKIKKDKEIKKLIVQPNGNIIAGL</sequence>
<reference evidence="3" key="1">
    <citation type="submission" date="2016-10" db="EMBL/GenBank/DDBJ databases">
        <authorList>
            <person name="Varghese N."/>
            <person name="Submissions S."/>
        </authorList>
    </citation>
    <scope>NUCLEOTIDE SEQUENCE [LARGE SCALE GENOMIC DNA]</scope>
    <source>
        <strain evidence="3">DSM 21789</strain>
    </source>
</reference>
<evidence type="ECO:0000313" key="3">
    <source>
        <dbReference type="Proteomes" id="UP000199604"/>
    </source>
</evidence>
<name>A0A1I0WI34_9FLAO</name>
<organism evidence="2 3">
    <name type="scientific">Flavobacterium swingsii</name>
    <dbReference type="NCBI Taxonomy" id="498292"/>
    <lineage>
        <taxon>Bacteria</taxon>
        <taxon>Pseudomonadati</taxon>
        <taxon>Bacteroidota</taxon>
        <taxon>Flavobacteriia</taxon>
        <taxon>Flavobacteriales</taxon>
        <taxon>Flavobacteriaceae</taxon>
        <taxon>Flavobacterium</taxon>
    </lineage>
</organism>
<dbReference type="STRING" id="498292.SAMN05660845_0781"/>
<dbReference type="EMBL" id="FOJT01000002">
    <property type="protein sequence ID" value="SFA88047.1"/>
    <property type="molecule type" value="Genomic_DNA"/>
</dbReference>
<evidence type="ECO:0000313" key="2">
    <source>
        <dbReference type="EMBL" id="SFA88047.1"/>
    </source>
</evidence>
<dbReference type="OrthoDB" id="1428473at2"/>
<keyword evidence="1" id="KW-0732">Signal</keyword>
<proteinExistence type="predicted"/>
<dbReference type="Proteomes" id="UP000199604">
    <property type="component" value="Unassembled WGS sequence"/>
</dbReference>
<accession>A0A1I0WI34</accession>
<dbReference type="AlphaFoldDB" id="A0A1I0WI34"/>
<evidence type="ECO:0008006" key="4">
    <source>
        <dbReference type="Google" id="ProtNLM"/>
    </source>
</evidence>
<evidence type="ECO:0000256" key="1">
    <source>
        <dbReference type="SAM" id="SignalP"/>
    </source>
</evidence>